<proteinExistence type="predicted"/>
<feature type="compositionally biased region" description="Low complexity" evidence="1">
    <location>
        <begin position="52"/>
        <end position="61"/>
    </location>
</feature>
<sequence length="309" mass="32755">MVPGEGASIGQCDIPSVISESDFSQEVTVEDESEREVTPSLSDSDPEAIEASSGTGYSTGTPTIRSFNRRSVSLEIQKKTRNFSRPTCPSMLLQRKKSTKRVEGAYVEKFVPVCLRPLARPLLPLPPRVSAKTDDKNDTEASSKPHVGNSVSLGLSIASLTSTPLVAIVPVDTSSAAISPNKARATGMLSSLKESASGLSRLKRNLPIGVSKSSAKAPPIISGSVRKSSEQVRPTTDTRALYSKPAFSKSLPHIKSLSQRQPLVPLPLPIMPINGAISAETMARSDAVRGSIPGTLGSSQAVYPIRKPL</sequence>
<evidence type="ECO:0000256" key="1">
    <source>
        <dbReference type="SAM" id="MobiDB-lite"/>
    </source>
</evidence>
<keyword evidence="3" id="KW-1185">Reference proteome</keyword>
<feature type="region of interest" description="Disordered" evidence="1">
    <location>
        <begin position="211"/>
        <end position="233"/>
    </location>
</feature>
<feature type="region of interest" description="Disordered" evidence="1">
    <location>
        <begin position="20"/>
        <end position="64"/>
    </location>
</feature>
<organism evidence="2 3">
    <name type="scientific">Serendipita vermifera MAFF 305830</name>
    <dbReference type="NCBI Taxonomy" id="933852"/>
    <lineage>
        <taxon>Eukaryota</taxon>
        <taxon>Fungi</taxon>
        <taxon>Dikarya</taxon>
        <taxon>Basidiomycota</taxon>
        <taxon>Agaricomycotina</taxon>
        <taxon>Agaricomycetes</taxon>
        <taxon>Sebacinales</taxon>
        <taxon>Serendipitaceae</taxon>
        <taxon>Serendipita</taxon>
    </lineage>
</organism>
<evidence type="ECO:0000313" key="3">
    <source>
        <dbReference type="Proteomes" id="UP000054097"/>
    </source>
</evidence>
<protein>
    <submittedName>
        <fullName evidence="2">Uncharacterized protein</fullName>
    </submittedName>
</protein>
<dbReference type="AlphaFoldDB" id="A0A0C3B717"/>
<dbReference type="Proteomes" id="UP000054097">
    <property type="component" value="Unassembled WGS sequence"/>
</dbReference>
<reference evidence="3" key="2">
    <citation type="submission" date="2015-01" db="EMBL/GenBank/DDBJ databases">
        <title>Evolutionary Origins and Diversification of the Mycorrhizal Mutualists.</title>
        <authorList>
            <consortium name="DOE Joint Genome Institute"/>
            <consortium name="Mycorrhizal Genomics Consortium"/>
            <person name="Kohler A."/>
            <person name="Kuo A."/>
            <person name="Nagy L.G."/>
            <person name="Floudas D."/>
            <person name="Copeland A."/>
            <person name="Barry K.W."/>
            <person name="Cichocki N."/>
            <person name="Veneault-Fourrey C."/>
            <person name="LaButti K."/>
            <person name="Lindquist E.A."/>
            <person name="Lipzen A."/>
            <person name="Lundell T."/>
            <person name="Morin E."/>
            <person name="Murat C."/>
            <person name="Riley R."/>
            <person name="Ohm R."/>
            <person name="Sun H."/>
            <person name="Tunlid A."/>
            <person name="Henrissat B."/>
            <person name="Grigoriev I.V."/>
            <person name="Hibbett D.S."/>
            <person name="Martin F."/>
        </authorList>
    </citation>
    <scope>NUCLEOTIDE SEQUENCE [LARGE SCALE GENOMIC DNA]</scope>
    <source>
        <strain evidence="3">MAFF 305830</strain>
    </source>
</reference>
<evidence type="ECO:0000313" key="2">
    <source>
        <dbReference type="EMBL" id="KIM27949.1"/>
    </source>
</evidence>
<accession>A0A0C3B717</accession>
<dbReference type="EMBL" id="KN824295">
    <property type="protein sequence ID" value="KIM27949.1"/>
    <property type="molecule type" value="Genomic_DNA"/>
</dbReference>
<feature type="compositionally biased region" description="Basic and acidic residues" evidence="1">
    <location>
        <begin position="131"/>
        <end position="143"/>
    </location>
</feature>
<name>A0A0C3B717_SERVB</name>
<reference evidence="2 3" key="1">
    <citation type="submission" date="2014-04" db="EMBL/GenBank/DDBJ databases">
        <authorList>
            <consortium name="DOE Joint Genome Institute"/>
            <person name="Kuo A."/>
            <person name="Zuccaro A."/>
            <person name="Kohler A."/>
            <person name="Nagy L.G."/>
            <person name="Floudas D."/>
            <person name="Copeland A."/>
            <person name="Barry K.W."/>
            <person name="Cichocki N."/>
            <person name="Veneault-Fourrey C."/>
            <person name="LaButti K."/>
            <person name="Lindquist E.A."/>
            <person name="Lipzen A."/>
            <person name="Lundell T."/>
            <person name="Morin E."/>
            <person name="Murat C."/>
            <person name="Sun H."/>
            <person name="Tunlid A."/>
            <person name="Henrissat B."/>
            <person name="Grigoriev I.V."/>
            <person name="Hibbett D.S."/>
            <person name="Martin F."/>
            <person name="Nordberg H.P."/>
            <person name="Cantor M.N."/>
            <person name="Hua S.X."/>
        </authorList>
    </citation>
    <scope>NUCLEOTIDE SEQUENCE [LARGE SCALE GENOMIC DNA]</scope>
    <source>
        <strain evidence="2 3">MAFF 305830</strain>
    </source>
</reference>
<feature type="region of interest" description="Disordered" evidence="1">
    <location>
        <begin position="126"/>
        <end position="147"/>
    </location>
</feature>
<dbReference type="HOGENOM" id="CLU_900677_0_0_1"/>
<gene>
    <name evidence="2" type="ORF">M408DRAFT_146396</name>
</gene>